<dbReference type="AlphaFoldDB" id="A0AAC9NZK1"/>
<accession>A0AAC9NZK1</accession>
<dbReference type="KEGG" id="cdq:BOQ54_12855"/>
<dbReference type="SUPFAM" id="SSF54593">
    <property type="entry name" value="Glyoxalase/Bleomycin resistance protein/Dihydroxybiphenyl dioxygenase"/>
    <property type="match status" value="1"/>
</dbReference>
<dbReference type="Proteomes" id="UP000182703">
    <property type="component" value="Chromosome"/>
</dbReference>
<sequence>MALKRMDNVGIVVEDLGGAIDFFRELGLALEGRATIEGEWAGRVTGLAGQRVEIAMMRTPDGHSRLELSRFLSPPVAADHRTAPVNALGYLRVMFAVDDIDETLEKLRNRGAQLVGEVVQYKDAYRLCYIRGPEGLLIGLAQELS</sequence>
<reference evidence="3 4" key="1">
    <citation type="submission" date="2016-11" db="EMBL/GenBank/DDBJ databases">
        <title>Complete genome sequence of the aerobically denitrifying bacterium Chelatococcus daeguensis TAD1.</title>
        <authorList>
            <person name="Yang Y."/>
            <person name="Huang S."/>
            <person name="Lin E."/>
        </authorList>
    </citation>
    <scope>NUCLEOTIDE SEQUENCE [LARGE SCALE GENOMIC DNA]</scope>
    <source>
        <strain evidence="3 4">TAD1</strain>
    </source>
</reference>
<dbReference type="InterPro" id="IPR037523">
    <property type="entry name" value="VOC_core"/>
</dbReference>
<dbReference type="Pfam" id="PF13669">
    <property type="entry name" value="Glyoxalase_4"/>
    <property type="match status" value="1"/>
</dbReference>
<dbReference type="RefSeq" id="WP_071924038.1">
    <property type="nucleotide sequence ID" value="NZ_CP018095.1"/>
</dbReference>
<dbReference type="Gene3D" id="3.10.180.10">
    <property type="entry name" value="2,3-Dihydroxybiphenyl 1,2-Dioxygenase, domain 1"/>
    <property type="match status" value="1"/>
</dbReference>
<evidence type="ECO:0000313" key="3">
    <source>
        <dbReference type="EMBL" id="APF38105.1"/>
    </source>
</evidence>
<keyword evidence="1" id="KW-0479">Metal-binding</keyword>
<feature type="domain" description="VOC" evidence="2">
    <location>
        <begin position="5"/>
        <end position="143"/>
    </location>
</feature>
<protein>
    <submittedName>
        <fullName evidence="3">Glyoxalase</fullName>
    </submittedName>
</protein>
<dbReference type="GO" id="GO:0004493">
    <property type="term" value="F:methylmalonyl-CoA epimerase activity"/>
    <property type="evidence" value="ECO:0007669"/>
    <property type="project" value="TreeGrafter"/>
</dbReference>
<dbReference type="PANTHER" id="PTHR43048:SF5">
    <property type="entry name" value="BLR5325 PROTEIN"/>
    <property type="match status" value="1"/>
</dbReference>
<dbReference type="GO" id="GO:0046872">
    <property type="term" value="F:metal ion binding"/>
    <property type="evidence" value="ECO:0007669"/>
    <property type="project" value="UniProtKB-KW"/>
</dbReference>
<evidence type="ECO:0000259" key="2">
    <source>
        <dbReference type="PROSITE" id="PS51819"/>
    </source>
</evidence>
<dbReference type="PANTHER" id="PTHR43048">
    <property type="entry name" value="METHYLMALONYL-COA EPIMERASE"/>
    <property type="match status" value="1"/>
</dbReference>
<dbReference type="PROSITE" id="PS51819">
    <property type="entry name" value="VOC"/>
    <property type="match status" value="1"/>
</dbReference>
<dbReference type="EMBL" id="CP018095">
    <property type="protein sequence ID" value="APF38105.1"/>
    <property type="molecule type" value="Genomic_DNA"/>
</dbReference>
<dbReference type="CDD" id="cd08353">
    <property type="entry name" value="VOC_like"/>
    <property type="match status" value="1"/>
</dbReference>
<evidence type="ECO:0000256" key="1">
    <source>
        <dbReference type="ARBA" id="ARBA00022723"/>
    </source>
</evidence>
<organism evidence="3 4">
    <name type="scientific">Chelatococcus daeguensis</name>
    <dbReference type="NCBI Taxonomy" id="444444"/>
    <lineage>
        <taxon>Bacteria</taxon>
        <taxon>Pseudomonadati</taxon>
        <taxon>Pseudomonadota</taxon>
        <taxon>Alphaproteobacteria</taxon>
        <taxon>Hyphomicrobiales</taxon>
        <taxon>Chelatococcaceae</taxon>
        <taxon>Chelatococcus</taxon>
    </lineage>
</organism>
<dbReference type="InterPro" id="IPR029068">
    <property type="entry name" value="Glyas_Bleomycin-R_OHBP_Dase"/>
</dbReference>
<dbReference type="InterPro" id="IPR051785">
    <property type="entry name" value="MMCE/EMCE_epimerase"/>
</dbReference>
<evidence type="ECO:0000313" key="4">
    <source>
        <dbReference type="Proteomes" id="UP000182703"/>
    </source>
</evidence>
<proteinExistence type="predicted"/>
<gene>
    <name evidence="3" type="ORF">BOQ54_12855</name>
</gene>
<dbReference type="GO" id="GO:0046491">
    <property type="term" value="P:L-methylmalonyl-CoA metabolic process"/>
    <property type="evidence" value="ECO:0007669"/>
    <property type="project" value="TreeGrafter"/>
</dbReference>
<keyword evidence="4" id="KW-1185">Reference proteome</keyword>
<name>A0AAC9NZK1_9HYPH</name>